<name>A0ABN1JSY9_9CLOT</name>
<dbReference type="SUPFAM" id="SSF100950">
    <property type="entry name" value="NagB/RpiA/CoA transferase-like"/>
    <property type="match status" value="1"/>
</dbReference>
<proteinExistence type="inferred from homology"/>
<dbReference type="InterPro" id="IPR002698">
    <property type="entry name" value="FTHF_cligase"/>
</dbReference>
<reference evidence="5 6" key="1">
    <citation type="journal article" date="2019" name="Int. J. Syst. Evol. Microbiol.">
        <title>The Global Catalogue of Microorganisms (GCM) 10K type strain sequencing project: providing services to taxonomists for standard genome sequencing and annotation.</title>
        <authorList>
            <consortium name="The Broad Institute Genomics Platform"/>
            <consortium name="The Broad Institute Genome Sequencing Center for Infectious Disease"/>
            <person name="Wu L."/>
            <person name="Ma J."/>
        </authorList>
    </citation>
    <scope>NUCLEOTIDE SEQUENCE [LARGE SCALE GENOMIC DNA]</scope>
    <source>
        <strain evidence="5 6">JCM 1407</strain>
    </source>
</reference>
<dbReference type="Gene3D" id="3.40.50.10420">
    <property type="entry name" value="NagB/RpiA/CoA transferase-like"/>
    <property type="match status" value="1"/>
</dbReference>
<evidence type="ECO:0000256" key="3">
    <source>
        <dbReference type="ARBA" id="ARBA00022840"/>
    </source>
</evidence>
<dbReference type="Pfam" id="PF01812">
    <property type="entry name" value="5-FTHF_cyc-lig"/>
    <property type="match status" value="1"/>
</dbReference>
<evidence type="ECO:0000313" key="5">
    <source>
        <dbReference type="EMBL" id="GAA0746050.1"/>
    </source>
</evidence>
<evidence type="ECO:0000256" key="4">
    <source>
        <dbReference type="RuleBase" id="RU361279"/>
    </source>
</evidence>
<dbReference type="NCBIfam" id="TIGR02727">
    <property type="entry name" value="MTHFS_bact"/>
    <property type="match status" value="1"/>
</dbReference>
<comment type="cofactor">
    <cofactor evidence="4">
        <name>Mg(2+)</name>
        <dbReference type="ChEBI" id="CHEBI:18420"/>
    </cofactor>
</comment>
<comment type="caution">
    <text evidence="5">The sequence shown here is derived from an EMBL/GenBank/DDBJ whole genome shotgun (WGS) entry which is preliminary data.</text>
</comment>
<evidence type="ECO:0000256" key="2">
    <source>
        <dbReference type="ARBA" id="ARBA00022741"/>
    </source>
</evidence>
<organism evidence="5 6">
    <name type="scientific">Clostridium oceanicum</name>
    <dbReference type="NCBI Taxonomy" id="1543"/>
    <lineage>
        <taxon>Bacteria</taxon>
        <taxon>Bacillati</taxon>
        <taxon>Bacillota</taxon>
        <taxon>Clostridia</taxon>
        <taxon>Eubacteriales</taxon>
        <taxon>Clostridiaceae</taxon>
        <taxon>Clostridium</taxon>
    </lineage>
</organism>
<dbReference type="Proteomes" id="UP001501510">
    <property type="component" value="Unassembled WGS sequence"/>
</dbReference>
<gene>
    <name evidence="5" type="ORF">GCM10008906_33160</name>
</gene>
<sequence length="197" mass="22711">MIELKKKGKEKVREMSYKSILRKSMKQKRKGLSIDKKQNKDKIILEKLLNSSYYKKSRIIFVYVSMDEEIDTHGFIKKALNSGKEICVPKVISKDRGMSAIKIEDFSKLKPCGKYKILEPESFHNKIDEKYIDLVIVPGLVFDRKGGRIGYGGGFYDRLFLKLKDNTPKIALSYDFQVIEDVPIEEHDILIDGIITG</sequence>
<dbReference type="EC" id="6.3.3.2" evidence="4"/>
<dbReference type="PIRSF" id="PIRSF006806">
    <property type="entry name" value="FTHF_cligase"/>
    <property type="match status" value="1"/>
</dbReference>
<dbReference type="PANTHER" id="PTHR23407:SF1">
    <property type="entry name" value="5-FORMYLTETRAHYDROFOLATE CYCLO-LIGASE"/>
    <property type="match status" value="1"/>
</dbReference>
<evidence type="ECO:0000313" key="6">
    <source>
        <dbReference type="Proteomes" id="UP001501510"/>
    </source>
</evidence>
<keyword evidence="4" id="KW-0460">Magnesium</keyword>
<keyword evidence="6" id="KW-1185">Reference proteome</keyword>
<keyword evidence="2 4" id="KW-0547">Nucleotide-binding</keyword>
<dbReference type="InterPro" id="IPR024185">
    <property type="entry name" value="FTHF_cligase-like_sf"/>
</dbReference>
<comment type="catalytic activity">
    <reaction evidence="4">
        <text>(6S)-5-formyl-5,6,7,8-tetrahydrofolate + ATP = (6R)-5,10-methenyltetrahydrofolate + ADP + phosphate</text>
        <dbReference type="Rhea" id="RHEA:10488"/>
        <dbReference type="ChEBI" id="CHEBI:30616"/>
        <dbReference type="ChEBI" id="CHEBI:43474"/>
        <dbReference type="ChEBI" id="CHEBI:57455"/>
        <dbReference type="ChEBI" id="CHEBI:57457"/>
        <dbReference type="ChEBI" id="CHEBI:456216"/>
        <dbReference type="EC" id="6.3.3.2"/>
    </reaction>
</comment>
<protein>
    <recommendedName>
        <fullName evidence="4">5-formyltetrahydrofolate cyclo-ligase</fullName>
        <ecNumber evidence="4">6.3.3.2</ecNumber>
    </recommendedName>
</protein>
<keyword evidence="3 4" id="KW-0067">ATP-binding</keyword>
<evidence type="ECO:0000256" key="1">
    <source>
        <dbReference type="ARBA" id="ARBA00010638"/>
    </source>
</evidence>
<dbReference type="PANTHER" id="PTHR23407">
    <property type="entry name" value="ATPASE INHIBITOR/5-FORMYLTETRAHYDROFOLATE CYCLO-LIGASE"/>
    <property type="match status" value="1"/>
</dbReference>
<keyword evidence="4" id="KW-0479">Metal-binding</keyword>
<dbReference type="EMBL" id="BAAACG010000019">
    <property type="protein sequence ID" value="GAA0746050.1"/>
    <property type="molecule type" value="Genomic_DNA"/>
</dbReference>
<comment type="similarity">
    <text evidence="1 4">Belongs to the 5-formyltetrahydrofolate cyclo-ligase family.</text>
</comment>
<accession>A0ABN1JSY9</accession>
<dbReference type="InterPro" id="IPR037171">
    <property type="entry name" value="NagB/RpiA_transferase-like"/>
</dbReference>